<name>A0AAW3ZCT2_9GAMM</name>
<keyword evidence="1" id="KW-0067">ATP-binding</keyword>
<dbReference type="PROSITE" id="PS50975">
    <property type="entry name" value="ATP_GRASP"/>
    <property type="match status" value="1"/>
</dbReference>
<evidence type="ECO:0000313" key="3">
    <source>
        <dbReference type="EMBL" id="MBD8524190.1"/>
    </source>
</evidence>
<dbReference type="SUPFAM" id="SSF56059">
    <property type="entry name" value="Glutathione synthetase ATP-binding domain-like"/>
    <property type="match status" value="1"/>
</dbReference>
<dbReference type="EMBL" id="JACYTR010000001">
    <property type="protein sequence ID" value="MBD8524190.1"/>
    <property type="molecule type" value="Genomic_DNA"/>
</dbReference>
<comment type="caution">
    <text evidence="3">The sequence shown here is derived from an EMBL/GenBank/DDBJ whole genome shotgun (WGS) entry which is preliminary data.</text>
</comment>
<dbReference type="GO" id="GO:0046872">
    <property type="term" value="F:metal ion binding"/>
    <property type="evidence" value="ECO:0007669"/>
    <property type="project" value="InterPro"/>
</dbReference>
<dbReference type="InterPro" id="IPR011761">
    <property type="entry name" value="ATP-grasp"/>
</dbReference>
<dbReference type="GO" id="GO:0005524">
    <property type="term" value="F:ATP binding"/>
    <property type="evidence" value="ECO:0007669"/>
    <property type="project" value="UniProtKB-UniRule"/>
</dbReference>
<organism evidence="3 4">
    <name type="scientific">Pseudomarimonas arenosa</name>
    <dbReference type="NCBI Taxonomy" id="2774145"/>
    <lineage>
        <taxon>Bacteria</taxon>
        <taxon>Pseudomonadati</taxon>
        <taxon>Pseudomonadota</taxon>
        <taxon>Gammaproteobacteria</taxon>
        <taxon>Lysobacterales</taxon>
        <taxon>Lysobacteraceae</taxon>
        <taxon>Pseudomarimonas</taxon>
    </lineage>
</organism>
<evidence type="ECO:0000256" key="1">
    <source>
        <dbReference type="PROSITE-ProRule" id="PRU00409"/>
    </source>
</evidence>
<evidence type="ECO:0000313" key="4">
    <source>
        <dbReference type="Proteomes" id="UP000613768"/>
    </source>
</evidence>
<dbReference type="Gene3D" id="3.30.470.20">
    <property type="entry name" value="ATP-grasp fold, B domain"/>
    <property type="match status" value="1"/>
</dbReference>
<evidence type="ECO:0000259" key="2">
    <source>
        <dbReference type="PROSITE" id="PS50975"/>
    </source>
</evidence>
<proteinExistence type="predicted"/>
<keyword evidence="1" id="KW-0547">Nucleotide-binding</keyword>
<dbReference type="RefSeq" id="WP_192027537.1">
    <property type="nucleotide sequence ID" value="NZ_JACYTR010000001.1"/>
</dbReference>
<sequence>MNSAANSPDLASLPIILSGGLEIVSLAVAETLQRAGIGYRVISLVPRSLLRGAPGCERLVDLAQVASKPERLRVALLECLYDWQAADSRKLVLFATEDGGLRCLNEFAEEICQVADFPRARALRYGGLDKAELFLHLANSGASQDIPATEVLDDLEQVPAALRRLGDCAIFKPALKPWDMDLSRMGAKLVTRQGGESDRELMARLSRAWPISHRWVAQQRLRPYGNGERGVWAVRGAHSIDAIEFVERWKHPASGGTGCWVETTQEDQLKSAGTRILEALDYRGLAEIPFLQQADGSPRMLEVNQRAWLQVGLAEHSGAAMVLNTLRALSDEPLSDSQATFVPRTWVNLERAAAAAVSGDNGGRSSACVTLIRLLLSRPQLAVYSSRFPRVRRRWVARMAGKVGRYLLSKLKGSK</sequence>
<accession>A0AAW3ZCT2</accession>
<dbReference type="Proteomes" id="UP000613768">
    <property type="component" value="Unassembled WGS sequence"/>
</dbReference>
<feature type="domain" description="ATP-grasp" evidence="2">
    <location>
        <begin position="136"/>
        <end position="330"/>
    </location>
</feature>
<protein>
    <recommendedName>
        <fullName evidence="2">ATP-grasp domain-containing protein</fullName>
    </recommendedName>
</protein>
<keyword evidence="4" id="KW-1185">Reference proteome</keyword>
<gene>
    <name evidence="3" type="ORF">IFO71_00395</name>
</gene>
<reference evidence="3 4" key="1">
    <citation type="submission" date="2020-09" db="EMBL/GenBank/DDBJ databases">
        <title>Pseudoxanthomonas sp. CAU 1598 isolated from sand of Yaerae Beach.</title>
        <authorList>
            <person name="Kim W."/>
        </authorList>
    </citation>
    <scope>NUCLEOTIDE SEQUENCE [LARGE SCALE GENOMIC DNA]</scope>
    <source>
        <strain evidence="3 4">CAU 1598</strain>
    </source>
</reference>
<dbReference type="AlphaFoldDB" id="A0AAW3ZCT2"/>